<dbReference type="InterPro" id="IPR003961">
    <property type="entry name" value="FN3_dom"/>
</dbReference>
<dbReference type="SMART" id="SM00181">
    <property type="entry name" value="EGF"/>
    <property type="match status" value="4"/>
</dbReference>
<dbReference type="Pfam" id="PF00041">
    <property type="entry name" value="fn3"/>
    <property type="match status" value="1"/>
</dbReference>
<feature type="domain" description="Fibronectin type-III" evidence="2">
    <location>
        <begin position="840"/>
        <end position="961"/>
    </location>
</feature>
<dbReference type="InterPro" id="IPR036116">
    <property type="entry name" value="FN3_sf"/>
</dbReference>
<gene>
    <name evidence="3" type="ORF">MCOR_16255</name>
</gene>
<feature type="signal peptide" evidence="1">
    <location>
        <begin position="1"/>
        <end position="22"/>
    </location>
</feature>
<protein>
    <recommendedName>
        <fullName evidence="2">Fibronectin type-III domain-containing protein</fullName>
    </recommendedName>
</protein>
<evidence type="ECO:0000313" key="4">
    <source>
        <dbReference type="Proteomes" id="UP000507470"/>
    </source>
</evidence>
<feature type="domain" description="Fibronectin type-III" evidence="2">
    <location>
        <begin position="347"/>
        <end position="443"/>
    </location>
</feature>
<evidence type="ECO:0000313" key="3">
    <source>
        <dbReference type="EMBL" id="CAC5380283.1"/>
    </source>
</evidence>
<dbReference type="PROSITE" id="PS50853">
    <property type="entry name" value="FN3"/>
    <property type="match status" value="2"/>
</dbReference>
<feature type="chain" id="PRO_5026802610" description="Fibronectin type-III domain-containing protein" evidence="1">
    <location>
        <begin position="23"/>
        <end position="1056"/>
    </location>
</feature>
<accession>A0A6J8B9P1</accession>
<dbReference type="Gene3D" id="2.60.40.10">
    <property type="entry name" value="Immunoglobulins"/>
    <property type="match status" value="3"/>
</dbReference>
<dbReference type="InterPro" id="IPR050713">
    <property type="entry name" value="RTP_Phos/Ushers"/>
</dbReference>
<dbReference type="PANTHER" id="PTHR46957:SF3">
    <property type="entry name" value="CYTOKINE RECEPTOR"/>
    <property type="match status" value="1"/>
</dbReference>
<dbReference type="Proteomes" id="UP000507470">
    <property type="component" value="Unassembled WGS sequence"/>
</dbReference>
<dbReference type="InterPro" id="IPR000742">
    <property type="entry name" value="EGF"/>
</dbReference>
<dbReference type="SMART" id="SM00060">
    <property type="entry name" value="FN3"/>
    <property type="match status" value="4"/>
</dbReference>
<proteinExistence type="predicted"/>
<organism evidence="3 4">
    <name type="scientific">Mytilus coruscus</name>
    <name type="common">Sea mussel</name>
    <dbReference type="NCBI Taxonomy" id="42192"/>
    <lineage>
        <taxon>Eukaryota</taxon>
        <taxon>Metazoa</taxon>
        <taxon>Spiralia</taxon>
        <taxon>Lophotrochozoa</taxon>
        <taxon>Mollusca</taxon>
        <taxon>Bivalvia</taxon>
        <taxon>Autobranchia</taxon>
        <taxon>Pteriomorphia</taxon>
        <taxon>Mytilida</taxon>
        <taxon>Mytiloidea</taxon>
        <taxon>Mytilidae</taxon>
        <taxon>Mytilinae</taxon>
        <taxon>Mytilus</taxon>
    </lineage>
</organism>
<dbReference type="OrthoDB" id="6129273at2759"/>
<keyword evidence="4" id="KW-1185">Reference proteome</keyword>
<dbReference type="AlphaFoldDB" id="A0A6J8B9P1"/>
<dbReference type="CDD" id="cd00063">
    <property type="entry name" value="FN3"/>
    <property type="match status" value="2"/>
</dbReference>
<dbReference type="SUPFAM" id="SSF49265">
    <property type="entry name" value="Fibronectin type III"/>
    <property type="match status" value="3"/>
</dbReference>
<dbReference type="EMBL" id="CACVKT020002875">
    <property type="protein sequence ID" value="CAC5380283.1"/>
    <property type="molecule type" value="Genomic_DNA"/>
</dbReference>
<dbReference type="InterPro" id="IPR013783">
    <property type="entry name" value="Ig-like_fold"/>
</dbReference>
<name>A0A6J8B9P1_MYTCO</name>
<sequence length="1056" mass="117353">MIIIWNIREILLSCMLCIPCEAAVEHLSCTASNSSSCDLYGNAIPGIKSSTLGVTCTQENIQTECVPDAECQRDGDELKCTCSNGFYDSNFADSGGTCTTELQSGVTCTRVNDGIECVPNAVCRNGGSGLKCTCNTGYYDDNFAAAGGQCVAGLQCTCNSGYYDSNFANTKGSCVLELQSGVTCTQNNQPTECVPNAVCENKGPGLSVTVLVITMTVMVAILVEHVVQRYLLIKDVLIIDHQTKVLLENSCTTNRPNNQCEDENAECKDVTDLKCLCKDTFFRDKNRNCTKKVVLNGVCNSGQSENQCEDVNSECKMDTGTSKTKCLCKNYFYANNANVCVQMSLLQVVNLEVPTDTTGEVYFKIIWTVPDTSAFIDKYQIKITLNGGTAENLIDIVKTENQYNMTNRHPGHTYVIEVLSVETASRLAPQTTFVDILAGTKRQYCFQMETVNDAVSPQSNKSPRSSQNDNIVFKWRLSMMLFHLKVIKVHDLHRFAVLQGPEQIIIHKICEVQKKVNINSVDANSRVVALIDGLFPYINYEMWIAAVNGQGYGEKNETLVMTDSEAPGPVQNLNAFRPKNPNNYTQMVVKWNIPKRRERNSELKEYILKHNISGVTTVNTIPQEGQTRSIIYYAEPGHAAVGRRKRNSDEVEFMLGEDSDCINREESIYCNGPVAPGKSYIIVAFTCTAGGCTESKRYGPISTQPEPRHPHEEQQLLSRSTSLFLSKSSRKMSRQYFLHKILLVCLLCVTCESTVGNITCTIDNVDNCTKYGNAKCDTYKCRCMNNYYDDGSTCQKKKSRGQTCSSGMECLDKFSCTDGICQCASLQYWTGSTCVSMSGVPTSVTLSAKSRSIRISWSKPVESKSTILGYRLRVLVNNDCVVEVLLVCSTGCTNVLIQHVCSADKRQIRENRKNIELMEPISYEINQLLPYTDYNVWINAINDAGNGNKRETLVTTDSEAPGKVTNFEIKRPSAILTTMEVSWAMPLLRERNGIIKEYKINHNISGIYAVNSLNQAGEKLLKIYYASSKIEYFQTKHHYYMRLTHATSVGGTSDLS</sequence>
<dbReference type="PANTHER" id="PTHR46957">
    <property type="entry name" value="CYTOKINE RECEPTOR"/>
    <property type="match status" value="1"/>
</dbReference>
<evidence type="ECO:0000256" key="1">
    <source>
        <dbReference type="SAM" id="SignalP"/>
    </source>
</evidence>
<keyword evidence="1" id="KW-0732">Signal</keyword>
<evidence type="ECO:0000259" key="2">
    <source>
        <dbReference type="PROSITE" id="PS50853"/>
    </source>
</evidence>
<dbReference type="GO" id="GO:0016020">
    <property type="term" value="C:membrane"/>
    <property type="evidence" value="ECO:0007669"/>
    <property type="project" value="UniProtKB-SubCell"/>
</dbReference>
<reference evidence="3 4" key="1">
    <citation type="submission" date="2020-06" db="EMBL/GenBank/DDBJ databases">
        <authorList>
            <person name="Li R."/>
            <person name="Bekaert M."/>
        </authorList>
    </citation>
    <scope>NUCLEOTIDE SEQUENCE [LARGE SCALE GENOMIC DNA]</scope>
    <source>
        <strain evidence="4">wild</strain>
    </source>
</reference>